<dbReference type="STRING" id="29367.CLPUN_18910"/>
<comment type="caution">
    <text evidence="1">The sequence shown here is derived from an EMBL/GenBank/DDBJ whole genome shotgun (WGS) entry which is preliminary data.</text>
</comment>
<name>A0A1S8TLN8_9CLOT</name>
<reference evidence="1 2" key="1">
    <citation type="submission" date="2016-05" db="EMBL/GenBank/DDBJ databases">
        <title>Microbial solvent formation.</title>
        <authorList>
            <person name="Poehlein A."/>
            <person name="Montoya Solano J.D."/>
            <person name="Flitsch S."/>
            <person name="Krabben P."/>
            <person name="Duerre P."/>
            <person name="Daniel R."/>
        </authorList>
    </citation>
    <scope>NUCLEOTIDE SEQUENCE [LARGE SCALE GENOMIC DNA]</scope>
    <source>
        <strain evidence="1 2">DSM 2619</strain>
    </source>
</reference>
<proteinExistence type="predicted"/>
<evidence type="ECO:0000313" key="1">
    <source>
        <dbReference type="EMBL" id="OOM78529.1"/>
    </source>
</evidence>
<evidence type="ECO:0000313" key="2">
    <source>
        <dbReference type="Proteomes" id="UP000190890"/>
    </source>
</evidence>
<gene>
    <name evidence="1" type="ORF">CLPUN_18910</name>
</gene>
<dbReference type="AlphaFoldDB" id="A0A1S8TLN8"/>
<sequence length="38" mass="4506">MVRKYKKTENIAERYSLLKGTDKYDQILGSESMEHSKK</sequence>
<protein>
    <submittedName>
        <fullName evidence="1">Uncharacterized protein</fullName>
    </submittedName>
</protein>
<organism evidence="1 2">
    <name type="scientific">Clostridium puniceum</name>
    <dbReference type="NCBI Taxonomy" id="29367"/>
    <lineage>
        <taxon>Bacteria</taxon>
        <taxon>Bacillati</taxon>
        <taxon>Bacillota</taxon>
        <taxon>Clostridia</taxon>
        <taxon>Eubacteriales</taxon>
        <taxon>Clostridiaceae</taxon>
        <taxon>Clostridium</taxon>
    </lineage>
</organism>
<accession>A0A1S8TLN8</accession>
<dbReference type="Proteomes" id="UP000190890">
    <property type="component" value="Unassembled WGS sequence"/>
</dbReference>
<keyword evidence="2" id="KW-1185">Reference proteome</keyword>
<dbReference type="EMBL" id="LZZM01000125">
    <property type="protein sequence ID" value="OOM78529.1"/>
    <property type="molecule type" value="Genomic_DNA"/>
</dbReference>